<dbReference type="InterPro" id="IPR000089">
    <property type="entry name" value="Biotin_lipoyl"/>
</dbReference>
<evidence type="ECO:0000256" key="4">
    <source>
        <dbReference type="ARBA" id="ARBA00022840"/>
    </source>
</evidence>
<dbReference type="SUPFAM" id="SSF52440">
    <property type="entry name" value="PreATP-grasp domain"/>
    <property type="match status" value="1"/>
</dbReference>
<dbReference type="GO" id="GO:0016874">
    <property type="term" value="F:ligase activity"/>
    <property type="evidence" value="ECO:0007669"/>
    <property type="project" value="UniProtKB-KW"/>
</dbReference>
<dbReference type="GeneID" id="36576958"/>
<evidence type="ECO:0000259" key="9">
    <source>
        <dbReference type="PROSITE" id="PS50979"/>
    </source>
</evidence>
<name>A0A2T3AV65_AMORE</name>
<evidence type="ECO:0000256" key="2">
    <source>
        <dbReference type="ARBA" id="ARBA00022598"/>
    </source>
</evidence>
<dbReference type="CDD" id="cd06850">
    <property type="entry name" value="biotinyl_domain"/>
    <property type="match status" value="1"/>
</dbReference>
<evidence type="ECO:0000256" key="6">
    <source>
        <dbReference type="PROSITE-ProRule" id="PRU00409"/>
    </source>
</evidence>
<keyword evidence="3 6" id="KW-0547">Nucleotide-binding</keyword>
<dbReference type="InterPro" id="IPR016185">
    <property type="entry name" value="PreATP-grasp_dom_sf"/>
</dbReference>
<dbReference type="GO" id="GO:0005524">
    <property type="term" value="F:ATP binding"/>
    <property type="evidence" value="ECO:0007669"/>
    <property type="project" value="UniProtKB-UniRule"/>
</dbReference>
<dbReference type="PROSITE" id="PS50975">
    <property type="entry name" value="ATP_GRASP"/>
    <property type="match status" value="1"/>
</dbReference>
<evidence type="ECO:0000313" key="11">
    <source>
        <dbReference type="Proteomes" id="UP000241818"/>
    </source>
</evidence>
<dbReference type="InterPro" id="IPR011053">
    <property type="entry name" value="Single_hybrid_motif"/>
</dbReference>
<dbReference type="SUPFAM" id="SSF56059">
    <property type="entry name" value="Glutathione synthetase ATP-binding domain-like"/>
    <property type="match status" value="1"/>
</dbReference>
<dbReference type="RefSeq" id="XP_024718557.1">
    <property type="nucleotide sequence ID" value="XM_024868877.1"/>
</dbReference>
<dbReference type="STRING" id="857342.A0A2T3AV65"/>
<dbReference type="SMART" id="SM00878">
    <property type="entry name" value="Biotin_carb_C"/>
    <property type="match status" value="1"/>
</dbReference>
<dbReference type="SUPFAM" id="SSF51246">
    <property type="entry name" value="Rudiment single hybrid motif"/>
    <property type="match status" value="1"/>
</dbReference>
<feature type="domain" description="ATP-grasp" evidence="8">
    <location>
        <begin position="142"/>
        <end position="342"/>
    </location>
</feature>
<keyword evidence="2" id="KW-0436">Ligase</keyword>
<dbReference type="Pfam" id="PF02786">
    <property type="entry name" value="CPSase_L_D2"/>
    <property type="match status" value="1"/>
</dbReference>
<dbReference type="FunFam" id="3.30.1490.20:FF:000003">
    <property type="entry name" value="acetyl-CoA carboxylase isoform X1"/>
    <property type="match status" value="1"/>
</dbReference>
<evidence type="ECO:0000259" key="7">
    <source>
        <dbReference type="PROSITE" id="PS50968"/>
    </source>
</evidence>
<dbReference type="InterPro" id="IPR011054">
    <property type="entry name" value="Rudment_hybrid_motif"/>
</dbReference>
<dbReference type="PROSITE" id="PS50979">
    <property type="entry name" value="BC"/>
    <property type="match status" value="1"/>
</dbReference>
<dbReference type="InParanoid" id="A0A2T3AV65"/>
<evidence type="ECO:0000256" key="5">
    <source>
        <dbReference type="ARBA" id="ARBA00023267"/>
    </source>
</evidence>
<evidence type="ECO:0000313" key="10">
    <source>
        <dbReference type="EMBL" id="PSS12559.1"/>
    </source>
</evidence>
<organism evidence="10 11">
    <name type="scientific">Amorphotheca resinae ATCC 22711</name>
    <dbReference type="NCBI Taxonomy" id="857342"/>
    <lineage>
        <taxon>Eukaryota</taxon>
        <taxon>Fungi</taxon>
        <taxon>Dikarya</taxon>
        <taxon>Ascomycota</taxon>
        <taxon>Pezizomycotina</taxon>
        <taxon>Leotiomycetes</taxon>
        <taxon>Helotiales</taxon>
        <taxon>Amorphothecaceae</taxon>
        <taxon>Amorphotheca</taxon>
    </lineage>
</organism>
<dbReference type="Proteomes" id="UP000241818">
    <property type="component" value="Unassembled WGS sequence"/>
</dbReference>
<keyword evidence="5" id="KW-0092">Biotin</keyword>
<dbReference type="InterPro" id="IPR050856">
    <property type="entry name" value="Biotin_carboxylase_complex"/>
</dbReference>
<dbReference type="InterPro" id="IPR005482">
    <property type="entry name" value="Biotin_COase_C"/>
</dbReference>
<dbReference type="AlphaFoldDB" id="A0A2T3AV65"/>
<dbReference type="PROSITE" id="PS00866">
    <property type="entry name" value="CPSASE_1"/>
    <property type="match status" value="1"/>
</dbReference>
<accession>A0A2T3AV65</accession>
<sequence>MALKKSLIVTPTPRGADGLPIIRRVLIANRAEIASRVVATCRRLGIISIAIYTDLDKHSLYVEEADEAVYIGPIDQPEGNPHQNGKKIVAIALQVGADAIHPGYGYLSENADFAKHVLESGIKLIGPSPYAISVLGDKRQAKEFLISHAPEVPLIPGHSDSAQDLKSLSNEAERIGYPIMIKASAGGGGRGMRIVRDKTSLLDELSRAQSEAKRTFGSADCLLEKYISRGKHVEVQLMGDSFGNVFTLLDRECSVQRRHQKVIEEAPCPWMDEELRQAMYKTAITIGKLLKYEGAGTVEFMVDIEERKYYFLEVNTRIQVEHCISEEITGFDIVALQIFVAAGGNLKDVPNLQGVVANGHAIECRLCAESPEQDFLPALGTVQRWTPATDILAAHHLTNVRFESSIRTGTVISSYFDSMIVKVIVWAPSRAAAVEKMSLVLRNTVCIGVQTNHLFLQACLAHPGFRTAIDYTTSFIPDNKEVLLRNPYVENLEETRKFLGLVSALFFRSIAKRQSKDAATTRTFASLRGFRNQVSDSSNVPVDIIQERSSGSNIVVKWPYTRGNTDSSIVQAILKPLPPIDTSPLSDSTTSHVSIAKIYSATVSQTLAKLSNTRSQPYTITILKSNVQTHKLPADITSSQQVSEWLVSDLTIDVQPSPGKLTLHLATDTSSSVFVHANSIGTALAFNYFTPLTFGLSLSAAFSNDNASATTSQRIHKAPMPCKVLDVLKKDADAVEVGDVLCVIESMKMEIKVLAEVQGTFRMVAKEGESVAEGAILCAVD</sequence>
<keyword evidence="4 6" id="KW-0067">ATP-binding</keyword>
<dbReference type="Pfam" id="PF02785">
    <property type="entry name" value="Biotin_carb_C"/>
    <property type="match status" value="1"/>
</dbReference>
<evidence type="ECO:0000259" key="8">
    <source>
        <dbReference type="PROSITE" id="PS50975"/>
    </source>
</evidence>
<evidence type="ECO:0008006" key="12">
    <source>
        <dbReference type="Google" id="ProtNLM"/>
    </source>
</evidence>
<gene>
    <name evidence="10" type="ORF">M430DRAFT_60757</name>
</gene>
<dbReference type="GO" id="GO:0046872">
    <property type="term" value="F:metal ion binding"/>
    <property type="evidence" value="ECO:0007669"/>
    <property type="project" value="InterPro"/>
</dbReference>
<dbReference type="EMBL" id="KZ679015">
    <property type="protein sequence ID" value="PSS12559.1"/>
    <property type="molecule type" value="Genomic_DNA"/>
</dbReference>
<dbReference type="PANTHER" id="PTHR18866:SF127">
    <property type="match status" value="1"/>
</dbReference>
<dbReference type="InterPro" id="IPR005479">
    <property type="entry name" value="CPAse_ATP-bd"/>
</dbReference>
<dbReference type="PROSITE" id="PS50968">
    <property type="entry name" value="BIOTINYL_LIPOYL"/>
    <property type="match status" value="1"/>
</dbReference>
<evidence type="ECO:0000256" key="3">
    <source>
        <dbReference type="ARBA" id="ARBA00022741"/>
    </source>
</evidence>
<evidence type="ECO:0000256" key="1">
    <source>
        <dbReference type="ARBA" id="ARBA00001953"/>
    </source>
</evidence>
<keyword evidence="11" id="KW-1185">Reference proteome</keyword>
<proteinExistence type="predicted"/>
<dbReference type="InterPro" id="IPR005481">
    <property type="entry name" value="BC-like_N"/>
</dbReference>
<reference evidence="10 11" key="1">
    <citation type="journal article" date="2018" name="New Phytol.">
        <title>Comparative genomics and transcriptomics depict ericoid mycorrhizal fungi as versatile saprotrophs and plant mutualists.</title>
        <authorList>
            <person name="Martino E."/>
            <person name="Morin E."/>
            <person name="Grelet G.A."/>
            <person name="Kuo A."/>
            <person name="Kohler A."/>
            <person name="Daghino S."/>
            <person name="Barry K.W."/>
            <person name="Cichocki N."/>
            <person name="Clum A."/>
            <person name="Dockter R.B."/>
            <person name="Hainaut M."/>
            <person name="Kuo R.C."/>
            <person name="LaButti K."/>
            <person name="Lindahl B.D."/>
            <person name="Lindquist E.A."/>
            <person name="Lipzen A."/>
            <person name="Khouja H.R."/>
            <person name="Magnuson J."/>
            <person name="Murat C."/>
            <person name="Ohm R.A."/>
            <person name="Singer S.W."/>
            <person name="Spatafora J.W."/>
            <person name="Wang M."/>
            <person name="Veneault-Fourrey C."/>
            <person name="Henrissat B."/>
            <person name="Grigoriev I.V."/>
            <person name="Martin F.M."/>
            <person name="Perotto S."/>
        </authorList>
    </citation>
    <scope>NUCLEOTIDE SEQUENCE [LARGE SCALE GENOMIC DNA]</scope>
    <source>
        <strain evidence="10 11">ATCC 22711</strain>
    </source>
</reference>
<dbReference type="Gene3D" id="2.40.50.100">
    <property type="match status" value="1"/>
</dbReference>
<protein>
    <recommendedName>
        <fullName evidence="12">Pyruvate carboxylase</fullName>
    </recommendedName>
</protein>
<dbReference type="Gene3D" id="3.30.470.20">
    <property type="entry name" value="ATP-grasp fold, B domain"/>
    <property type="match status" value="1"/>
</dbReference>
<dbReference type="Pfam" id="PF00289">
    <property type="entry name" value="Biotin_carb_N"/>
    <property type="match status" value="1"/>
</dbReference>
<dbReference type="InterPro" id="IPR011764">
    <property type="entry name" value="Biotin_carboxylation_dom"/>
</dbReference>
<dbReference type="PANTHER" id="PTHR18866">
    <property type="entry name" value="CARBOXYLASE:PYRUVATE/ACETYL-COA/PROPIONYL-COA CARBOXYLASE"/>
    <property type="match status" value="1"/>
</dbReference>
<dbReference type="Pfam" id="PF00364">
    <property type="entry name" value="Biotin_lipoyl"/>
    <property type="match status" value="1"/>
</dbReference>
<dbReference type="OrthoDB" id="196847at2759"/>
<dbReference type="InterPro" id="IPR011761">
    <property type="entry name" value="ATP-grasp"/>
</dbReference>
<feature type="domain" description="Lipoyl-binding" evidence="7">
    <location>
        <begin position="706"/>
        <end position="781"/>
    </location>
</feature>
<feature type="domain" description="Biotin carboxylation" evidence="9">
    <location>
        <begin position="21"/>
        <end position="481"/>
    </location>
</feature>
<comment type="cofactor">
    <cofactor evidence="1">
        <name>biotin</name>
        <dbReference type="ChEBI" id="CHEBI:57586"/>
    </cofactor>
</comment>
<dbReference type="PROSITE" id="PS00867">
    <property type="entry name" value="CPSASE_2"/>
    <property type="match status" value="1"/>
</dbReference>
<dbReference type="SUPFAM" id="SSF51230">
    <property type="entry name" value="Single hybrid motif"/>
    <property type="match status" value="1"/>
</dbReference>